<organism evidence="2 3">
    <name type="scientific">Dreissena polymorpha</name>
    <name type="common">Zebra mussel</name>
    <name type="synonym">Mytilus polymorpha</name>
    <dbReference type="NCBI Taxonomy" id="45954"/>
    <lineage>
        <taxon>Eukaryota</taxon>
        <taxon>Metazoa</taxon>
        <taxon>Spiralia</taxon>
        <taxon>Lophotrochozoa</taxon>
        <taxon>Mollusca</taxon>
        <taxon>Bivalvia</taxon>
        <taxon>Autobranchia</taxon>
        <taxon>Heteroconchia</taxon>
        <taxon>Euheterodonta</taxon>
        <taxon>Imparidentia</taxon>
        <taxon>Neoheterodontei</taxon>
        <taxon>Myida</taxon>
        <taxon>Dreissenoidea</taxon>
        <taxon>Dreissenidae</taxon>
        <taxon>Dreissena</taxon>
    </lineage>
</organism>
<reference evidence="2" key="1">
    <citation type="journal article" date="2019" name="bioRxiv">
        <title>The Genome of the Zebra Mussel, Dreissena polymorpha: A Resource for Invasive Species Research.</title>
        <authorList>
            <person name="McCartney M.A."/>
            <person name="Auch B."/>
            <person name="Kono T."/>
            <person name="Mallez S."/>
            <person name="Zhang Y."/>
            <person name="Obille A."/>
            <person name="Becker A."/>
            <person name="Abrahante J.E."/>
            <person name="Garbe J."/>
            <person name="Badalamenti J.P."/>
            <person name="Herman A."/>
            <person name="Mangelson H."/>
            <person name="Liachko I."/>
            <person name="Sullivan S."/>
            <person name="Sone E.D."/>
            <person name="Koren S."/>
            <person name="Silverstein K.A.T."/>
            <person name="Beckman K.B."/>
            <person name="Gohl D.M."/>
        </authorList>
    </citation>
    <scope>NUCLEOTIDE SEQUENCE</scope>
    <source>
        <strain evidence="2">Duluth1</strain>
        <tissue evidence="2">Whole animal</tissue>
    </source>
</reference>
<keyword evidence="1" id="KW-0812">Transmembrane</keyword>
<keyword evidence="1" id="KW-1133">Transmembrane helix</keyword>
<keyword evidence="3" id="KW-1185">Reference proteome</keyword>
<evidence type="ECO:0000256" key="1">
    <source>
        <dbReference type="SAM" id="Phobius"/>
    </source>
</evidence>
<gene>
    <name evidence="2" type="ORF">DPMN_131687</name>
</gene>
<dbReference type="EMBL" id="JAIWYP010000006">
    <property type="protein sequence ID" value="KAH3803426.1"/>
    <property type="molecule type" value="Genomic_DNA"/>
</dbReference>
<accession>A0A9D4FUS5</accession>
<dbReference type="Proteomes" id="UP000828390">
    <property type="component" value="Unassembled WGS sequence"/>
</dbReference>
<reference evidence="2" key="2">
    <citation type="submission" date="2020-11" db="EMBL/GenBank/DDBJ databases">
        <authorList>
            <person name="McCartney M.A."/>
            <person name="Auch B."/>
            <person name="Kono T."/>
            <person name="Mallez S."/>
            <person name="Becker A."/>
            <person name="Gohl D.M."/>
            <person name="Silverstein K.A.T."/>
            <person name="Koren S."/>
            <person name="Bechman K.B."/>
            <person name="Herman A."/>
            <person name="Abrahante J.E."/>
            <person name="Garbe J."/>
        </authorList>
    </citation>
    <scope>NUCLEOTIDE SEQUENCE</scope>
    <source>
        <strain evidence="2">Duluth1</strain>
        <tissue evidence="2">Whole animal</tissue>
    </source>
</reference>
<protein>
    <submittedName>
        <fullName evidence="2">Uncharacterized protein</fullName>
    </submittedName>
</protein>
<sequence>METATQQRHLSFYYPQATSKQPKMDCVCVYDNEVEGSLWCCKVCKQQQHQCVQAAGHLTELCPVCDKELQNVIVRLQDIVKCDKQVCVIPWHRRHHQFVNEPFKYISNIINRQLLCNAEQVLRLEVQGEIQDRISNQLLKRYNNPKIYIEHMMICLTKEASALLLSWLYCKQYDIIYQECWKTERTSPRGHITTAIVPDCMSLAACVNCLGYIIIYWLIL</sequence>
<evidence type="ECO:0000313" key="2">
    <source>
        <dbReference type="EMBL" id="KAH3803426.1"/>
    </source>
</evidence>
<proteinExistence type="predicted"/>
<dbReference type="AlphaFoldDB" id="A0A9D4FUS5"/>
<keyword evidence="1" id="KW-0472">Membrane</keyword>
<feature type="transmembrane region" description="Helical" evidence="1">
    <location>
        <begin position="201"/>
        <end position="219"/>
    </location>
</feature>
<evidence type="ECO:0000313" key="3">
    <source>
        <dbReference type="Proteomes" id="UP000828390"/>
    </source>
</evidence>
<name>A0A9D4FUS5_DREPO</name>
<comment type="caution">
    <text evidence="2">The sequence shown here is derived from an EMBL/GenBank/DDBJ whole genome shotgun (WGS) entry which is preliminary data.</text>
</comment>